<dbReference type="AlphaFoldDB" id="X1GS59"/>
<protein>
    <submittedName>
        <fullName evidence="1">Uncharacterized protein</fullName>
    </submittedName>
</protein>
<dbReference type="EMBL" id="BARU01018856">
    <property type="protein sequence ID" value="GAH60741.1"/>
    <property type="molecule type" value="Genomic_DNA"/>
</dbReference>
<proteinExistence type="predicted"/>
<evidence type="ECO:0000313" key="1">
    <source>
        <dbReference type="EMBL" id="GAH60741.1"/>
    </source>
</evidence>
<organism evidence="1">
    <name type="scientific">marine sediment metagenome</name>
    <dbReference type="NCBI Taxonomy" id="412755"/>
    <lineage>
        <taxon>unclassified sequences</taxon>
        <taxon>metagenomes</taxon>
        <taxon>ecological metagenomes</taxon>
    </lineage>
</organism>
<reference evidence="1" key="1">
    <citation type="journal article" date="2014" name="Front. Microbiol.">
        <title>High frequency of phylogenetically diverse reductive dehalogenase-homologous genes in deep subseafloor sedimentary metagenomes.</title>
        <authorList>
            <person name="Kawai M."/>
            <person name="Futagami T."/>
            <person name="Toyoda A."/>
            <person name="Takaki Y."/>
            <person name="Nishi S."/>
            <person name="Hori S."/>
            <person name="Arai W."/>
            <person name="Tsubouchi T."/>
            <person name="Morono Y."/>
            <person name="Uchiyama I."/>
            <person name="Ito T."/>
            <person name="Fujiyama A."/>
            <person name="Inagaki F."/>
            <person name="Takami H."/>
        </authorList>
    </citation>
    <scope>NUCLEOTIDE SEQUENCE</scope>
    <source>
        <strain evidence="1">Expedition CK06-06</strain>
    </source>
</reference>
<gene>
    <name evidence="1" type="ORF">S03H2_31120</name>
</gene>
<comment type="caution">
    <text evidence="1">The sequence shown here is derived from an EMBL/GenBank/DDBJ whole genome shotgun (WGS) entry which is preliminary data.</text>
</comment>
<sequence>MIENNLASFSIEWTPLYKDSFVTVFHIDLNEGTDMNSIIKHFYDKYSQNIIFCAGFSNIPNLILLETWSRTARDSQLILEELQTEGFKDVIPHIFLSIGWYECWIDQLLRTK</sequence>
<name>X1GS59_9ZZZZ</name>
<accession>X1GS59</accession>